<protein>
    <submittedName>
        <fullName evidence="10">ABC transporter permease</fullName>
    </submittedName>
</protein>
<gene>
    <name evidence="10" type="ORF">P5G51_017740</name>
</gene>
<evidence type="ECO:0000313" key="10">
    <source>
        <dbReference type="EMBL" id="MDY0406936.1"/>
    </source>
</evidence>
<evidence type="ECO:0000256" key="7">
    <source>
        <dbReference type="ARBA" id="ARBA00023136"/>
    </source>
</evidence>
<feature type="transmembrane region" description="Helical" evidence="8">
    <location>
        <begin position="320"/>
        <end position="340"/>
    </location>
</feature>
<feature type="transmembrane region" description="Helical" evidence="8">
    <location>
        <begin position="267"/>
        <end position="285"/>
    </location>
</feature>
<evidence type="ECO:0000256" key="4">
    <source>
        <dbReference type="ARBA" id="ARBA00022475"/>
    </source>
</evidence>
<reference evidence="10 11" key="1">
    <citation type="submission" date="2023-10" db="EMBL/GenBank/DDBJ databases">
        <title>179-bfca-hs.</title>
        <authorList>
            <person name="Miliotis G."/>
            <person name="Sengupta P."/>
            <person name="Hameed A."/>
            <person name="Chuvochina M."/>
            <person name="Mcdonagh F."/>
            <person name="Simpson A.C."/>
            <person name="Singh N.K."/>
            <person name="Rekha P.D."/>
            <person name="Raman K."/>
            <person name="Hugenholtz P."/>
            <person name="Venkateswaran K."/>
        </authorList>
    </citation>
    <scope>NUCLEOTIDE SEQUENCE [LARGE SCALE GENOMIC DNA]</scope>
    <source>
        <strain evidence="10 11">179-BFC-A-HS</strain>
    </source>
</reference>
<evidence type="ECO:0000256" key="2">
    <source>
        <dbReference type="ARBA" id="ARBA00007783"/>
    </source>
</evidence>
<dbReference type="EMBL" id="JAROCA020000003">
    <property type="protein sequence ID" value="MDY0406936.1"/>
    <property type="molecule type" value="Genomic_DNA"/>
</dbReference>
<evidence type="ECO:0000256" key="5">
    <source>
        <dbReference type="ARBA" id="ARBA00022692"/>
    </source>
</evidence>
<comment type="similarity">
    <text evidence="2">Belongs to the ABC-2 integral membrane protein family.</text>
</comment>
<sequence length="352" mass="39374">MFGIAIAFIAFGQTHSQSLAVGIVNEDPGKITDETIDYLHTKTGIDVQALKRDKISEALTSGNVDAVITIEKGFAEGILRQHPGHITVVSIKGNSVTAMLKATLYQYMDNLVALSTAANGDAEQFTMMYEQYKQTEFGMQTTEMGDLSRQFNMTQTAIGFLIMIMMISASNLSEIILKEKQERTYYRLLASPITTKTYITANLLVNMIVMIIQFLLTLLILTGVFHINLGIPFWEICLVMLLFSIISVGLSLVIITFANSRSAVGALKNLIIIPTTMLSGCFWPYEIMPKVAQRIAEFLPQRWILKTLTQMQEGSAIENLYMNFLVLFAFALAFFLIAAYRFSRNNSTKNFI</sequence>
<dbReference type="Proteomes" id="UP001228376">
    <property type="component" value="Unassembled WGS sequence"/>
</dbReference>
<evidence type="ECO:0000313" key="11">
    <source>
        <dbReference type="Proteomes" id="UP001228376"/>
    </source>
</evidence>
<dbReference type="Pfam" id="PF12698">
    <property type="entry name" value="ABC2_membrane_3"/>
    <property type="match status" value="1"/>
</dbReference>
<feature type="domain" description="ABC transmembrane type-2" evidence="9">
    <location>
        <begin position="89"/>
        <end position="345"/>
    </location>
</feature>
<proteinExistence type="inferred from homology"/>
<keyword evidence="5 8" id="KW-0812">Transmembrane</keyword>
<comment type="subcellular location">
    <subcellularLocation>
        <location evidence="1">Cell membrane</location>
        <topology evidence="1">Multi-pass membrane protein</topology>
    </subcellularLocation>
</comment>
<dbReference type="InterPro" id="IPR047817">
    <property type="entry name" value="ABC2_TM_bact-type"/>
</dbReference>
<keyword evidence="4" id="KW-1003">Cell membrane</keyword>
<comment type="caution">
    <text evidence="10">The sequence shown here is derived from an EMBL/GenBank/DDBJ whole genome shotgun (WGS) entry which is preliminary data.</text>
</comment>
<accession>A0ABU5CKU0</accession>
<dbReference type="PANTHER" id="PTHR30294">
    <property type="entry name" value="MEMBRANE COMPONENT OF ABC TRANSPORTER YHHJ-RELATED"/>
    <property type="match status" value="1"/>
</dbReference>
<dbReference type="InterPro" id="IPR051449">
    <property type="entry name" value="ABC-2_transporter_component"/>
</dbReference>
<feature type="transmembrane region" description="Helical" evidence="8">
    <location>
        <begin position="198"/>
        <end position="227"/>
    </location>
</feature>
<dbReference type="Gene3D" id="3.40.1710.10">
    <property type="entry name" value="abc type-2 transporter like domain"/>
    <property type="match status" value="1"/>
</dbReference>
<evidence type="ECO:0000256" key="8">
    <source>
        <dbReference type="SAM" id="Phobius"/>
    </source>
</evidence>
<evidence type="ECO:0000256" key="6">
    <source>
        <dbReference type="ARBA" id="ARBA00022989"/>
    </source>
</evidence>
<dbReference type="RefSeq" id="WP_320385214.1">
    <property type="nucleotide sequence ID" value="NZ_JAROCA020000003.1"/>
</dbReference>
<evidence type="ECO:0000259" key="9">
    <source>
        <dbReference type="PROSITE" id="PS51012"/>
    </source>
</evidence>
<feature type="transmembrane region" description="Helical" evidence="8">
    <location>
        <begin position="157"/>
        <end position="177"/>
    </location>
</feature>
<evidence type="ECO:0000256" key="3">
    <source>
        <dbReference type="ARBA" id="ARBA00022448"/>
    </source>
</evidence>
<dbReference type="PROSITE" id="PS51012">
    <property type="entry name" value="ABC_TM2"/>
    <property type="match status" value="1"/>
</dbReference>
<keyword evidence="7 8" id="KW-0472">Membrane</keyword>
<keyword evidence="11" id="KW-1185">Reference proteome</keyword>
<keyword evidence="3" id="KW-0813">Transport</keyword>
<keyword evidence="6 8" id="KW-1133">Transmembrane helix</keyword>
<dbReference type="PANTHER" id="PTHR30294:SF45">
    <property type="entry name" value="LINEARMYCIN RESISTANCE PERMEASE PROTEIN LNRN"/>
    <property type="match status" value="1"/>
</dbReference>
<dbReference type="InterPro" id="IPR013525">
    <property type="entry name" value="ABC2_TM"/>
</dbReference>
<evidence type="ECO:0000256" key="1">
    <source>
        <dbReference type="ARBA" id="ARBA00004651"/>
    </source>
</evidence>
<organism evidence="10 11">
    <name type="scientific">Tigheibacillus jepli</name>
    <dbReference type="NCBI Taxonomy" id="3035914"/>
    <lineage>
        <taxon>Bacteria</taxon>
        <taxon>Bacillati</taxon>
        <taxon>Bacillota</taxon>
        <taxon>Bacilli</taxon>
        <taxon>Bacillales</taxon>
        <taxon>Bacillaceae</taxon>
        <taxon>Tigheibacillus</taxon>
    </lineage>
</organism>
<name>A0ABU5CKU0_9BACI</name>
<feature type="transmembrane region" description="Helical" evidence="8">
    <location>
        <begin position="233"/>
        <end position="255"/>
    </location>
</feature>